<reference evidence="2 3" key="1">
    <citation type="journal article" date="2010" name="Nat. Commun.">
        <title>The complete sequence of the smallest known nuclear genome from the microsporidian Encephalitozoon intestinalis.</title>
        <authorList>
            <person name="Corradi N."/>
            <person name="Pombert J.-F."/>
            <person name="Farinelli L."/>
            <person name="Didier E.S."/>
            <person name="Keeling P.J."/>
        </authorList>
    </citation>
    <scope>NUCLEOTIDE SEQUENCE [LARGE SCALE GENOMIC DNA]</scope>
    <source>
        <strain evidence="2 3">ATCC 50506</strain>
    </source>
</reference>
<proteinExistence type="predicted"/>
<accession>E0S7M2</accession>
<dbReference type="Pfam" id="PF08164">
    <property type="entry name" value="TRAUB"/>
    <property type="match status" value="1"/>
</dbReference>
<name>E0S7M2_ENCIT</name>
<feature type="domain" description="Apoptosis-antagonizing transcription factor C-terminal" evidence="1">
    <location>
        <begin position="118"/>
        <end position="156"/>
    </location>
</feature>
<dbReference type="KEGG" id="ein:Eint_060940"/>
<dbReference type="OrthoDB" id="2190036at2759"/>
<dbReference type="VEuPathDB" id="MicrosporidiaDB:Eint_060940"/>
<keyword evidence="3" id="KW-1185">Reference proteome</keyword>
<gene>
    <name evidence="2" type="ORF">Eint_060940</name>
</gene>
<dbReference type="HOGENOM" id="CLU_1686552_0_0_1"/>
<dbReference type="InterPro" id="IPR012617">
    <property type="entry name" value="AATF_C"/>
</dbReference>
<dbReference type="RefSeq" id="XP_003073061.1">
    <property type="nucleotide sequence ID" value="XM_003073015.1"/>
</dbReference>
<evidence type="ECO:0000313" key="3">
    <source>
        <dbReference type="Proteomes" id="UP000002313"/>
    </source>
</evidence>
<reference evidence="2 3" key="2">
    <citation type="journal article" date="2012" name="Proc. Natl. Acad. Sci. U.S.A.">
        <title>Gain and loss of multiple functionally related, horizontally transferred genes in the reduced genomes of two microsporidian parasites.</title>
        <authorList>
            <person name="Pombert J.-F."/>
            <person name="Selman M."/>
            <person name="Burki F."/>
            <person name="Bardell F.T."/>
            <person name="Farinelli L."/>
            <person name="Solter L.F."/>
            <person name="Whitman D.W."/>
            <person name="Weiss L.M."/>
            <person name="Corradi N."/>
            <person name="Keeling P.J."/>
        </authorList>
    </citation>
    <scope>NUCLEOTIDE SEQUENCE [LARGE SCALE GENOMIC DNA]</scope>
    <source>
        <strain evidence="2 3">ATCC 50506</strain>
    </source>
</reference>
<dbReference type="AlphaFoldDB" id="E0S7M2"/>
<evidence type="ECO:0000313" key="2">
    <source>
        <dbReference type="EMBL" id="ADM11701.1"/>
    </source>
</evidence>
<dbReference type="GeneID" id="9699383"/>
<organism evidence="2 3">
    <name type="scientific">Encephalitozoon intestinalis (strain ATCC 50506)</name>
    <name type="common">Microsporidian parasite</name>
    <name type="synonym">Septata intestinalis</name>
    <dbReference type="NCBI Taxonomy" id="876142"/>
    <lineage>
        <taxon>Eukaryota</taxon>
        <taxon>Fungi</taxon>
        <taxon>Fungi incertae sedis</taxon>
        <taxon>Microsporidia</taxon>
        <taxon>Unikaryonidae</taxon>
        <taxon>Encephalitozoon</taxon>
    </lineage>
</organism>
<dbReference type="Proteomes" id="UP000002313">
    <property type="component" value="Chromosome VI"/>
</dbReference>
<sequence>MESKRKNTTKELLRKIESQIDKVAFLHSNPTQAREIGKALPPLHHPQEILGRCIARMDRLNSMMNPMKCFTTSIPSIEKQVEYLYQRKKEFDEDKCYSLLTKNRVDGILSNRKATIRTKGRTLSYEFKEKLTGFLSKRGNASWSNEKIDDFINSMMK</sequence>
<dbReference type="GO" id="GO:0005634">
    <property type="term" value="C:nucleus"/>
    <property type="evidence" value="ECO:0007669"/>
    <property type="project" value="InterPro"/>
</dbReference>
<protein>
    <recommendedName>
        <fullName evidence="1">Apoptosis-antagonizing transcription factor C-terminal domain-containing protein</fullName>
    </recommendedName>
</protein>
<dbReference type="EMBL" id="CP001947">
    <property type="protein sequence ID" value="ADM11701.1"/>
    <property type="molecule type" value="Genomic_DNA"/>
</dbReference>
<evidence type="ECO:0000259" key="1">
    <source>
        <dbReference type="Pfam" id="PF08164"/>
    </source>
</evidence>